<gene>
    <name evidence="1" type="ORF">LI82_10115</name>
</gene>
<name>A0A099SZJ0_METMT</name>
<evidence type="ECO:0000313" key="1">
    <source>
        <dbReference type="EMBL" id="KGK98084.1"/>
    </source>
</evidence>
<reference evidence="1 2" key="1">
    <citation type="submission" date="2014-09" db="EMBL/GenBank/DDBJ databases">
        <title>Draft genome sequence of an obligately methylotrophic methanogen, Methanococcoides methylutens, isolated from marine sediment.</title>
        <authorList>
            <person name="Guan Y."/>
            <person name="Ngugi D.K."/>
            <person name="Blom J."/>
            <person name="Ali S."/>
            <person name="Ferry J.G."/>
            <person name="Stingl U."/>
        </authorList>
    </citation>
    <scope>NUCLEOTIDE SEQUENCE [LARGE SCALE GENOMIC DNA]</scope>
    <source>
        <strain evidence="1 2">DSM 2657</strain>
    </source>
</reference>
<dbReference type="RefSeq" id="WP_048195332.1">
    <property type="nucleotide sequence ID" value="NZ_CAAGSM010000001.1"/>
</dbReference>
<accession>A0A099SZJ0</accession>
<dbReference type="Pfam" id="PF13692">
    <property type="entry name" value="Glyco_trans_1_4"/>
    <property type="match status" value="1"/>
</dbReference>
<organism evidence="1 2">
    <name type="scientific">Methanococcoides methylutens</name>
    <dbReference type="NCBI Taxonomy" id="2226"/>
    <lineage>
        <taxon>Archaea</taxon>
        <taxon>Methanobacteriati</taxon>
        <taxon>Methanobacteriota</taxon>
        <taxon>Stenosarchaea group</taxon>
        <taxon>Methanomicrobia</taxon>
        <taxon>Methanosarcinales</taxon>
        <taxon>Methanosarcinaceae</taxon>
        <taxon>Methanococcoides</taxon>
    </lineage>
</organism>
<dbReference type="EMBL" id="JRHO01000014">
    <property type="protein sequence ID" value="KGK98084.1"/>
    <property type="molecule type" value="Genomic_DNA"/>
</dbReference>
<evidence type="ECO:0000313" key="2">
    <source>
        <dbReference type="Proteomes" id="UP000029859"/>
    </source>
</evidence>
<comment type="caution">
    <text evidence="1">The sequence shown here is derived from an EMBL/GenBank/DDBJ whole genome shotgun (WGS) entry which is preliminary data.</text>
</comment>
<dbReference type="AlphaFoldDB" id="A0A099SZJ0"/>
<evidence type="ECO:0008006" key="3">
    <source>
        <dbReference type="Google" id="ProtNLM"/>
    </source>
</evidence>
<sequence length="360" mass="41792">MKLAFFGRHGSFNYTHIGGTNSLVRRLSTELINRWNFQIDYIIYGNSCDNEVTHFPGLRSKYYQRLDRALESLKDYDHIVAIYFPPNDLPAYLYYRTKQLRKNHFSKLHQTWPDSTVIRKLMFTINRVISINSNSFAVSPRLVQSIKKWSHRAELLWPPVPSNYFVNPSQKSVSNKTRVTFIGRIDVGKGVLETIDIFNALADRPEIELAFYGMYWESDPKAVQLHQQLLEQTNFNYVPINFAEYSSHIEKMVQSVLRDTDIFIQPYRKLSSTIDTPLLILEAMASLCAVITKPYGNIPYVYGKSPCLIDDPHLCEKATELILSANEWLPSERKRIELQNDKLKFDVSSVAEQFVKSINF</sequence>
<keyword evidence="2" id="KW-1185">Reference proteome</keyword>
<dbReference type="SUPFAM" id="SSF53756">
    <property type="entry name" value="UDP-Glycosyltransferase/glycogen phosphorylase"/>
    <property type="match status" value="1"/>
</dbReference>
<protein>
    <recommendedName>
        <fullName evidence="3">Glycosyl transferase family 1 domain-containing protein</fullName>
    </recommendedName>
</protein>
<proteinExistence type="predicted"/>
<dbReference type="Proteomes" id="UP000029859">
    <property type="component" value="Unassembled WGS sequence"/>
</dbReference>
<dbReference type="Gene3D" id="3.40.50.2000">
    <property type="entry name" value="Glycogen Phosphorylase B"/>
    <property type="match status" value="2"/>
</dbReference>